<dbReference type="EMBL" id="FPBV01000017">
    <property type="protein sequence ID" value="SFU98867.1"/>
    <property type="molecule type" value="Genomic_DNA"/>
</dbReference>
<evidence type="ECO:0000256" key="7">
    <source>
        <dbReference type="ARBA" id="ARBA00023136"/>
    </source>
</evidence>
<dbReference type="RefSeq" id="WP_074954554.1">
    <property type="nucleotide sequence ID" value="NZ_FPBV01000017.1"/>
</dbReference>
<keyword evidence="6 8" id="KW-1133">Transmembrane helix</keyword>
<evidence type="ECO:0000313" key="10">
    <source>
        <dbReference type="EMBL" id="SFU98867.1"/>
    </source>
</evidence>
<evidence type="ECO:0000259" key="9">
    <source>
        <dbReference type="Pfam" id="PF01578"/>
    </source>
</evidence>
<keyword evidence="11" id="KW-1185">Reference proteome</keyword>
<proteinExistence type="inferred from homology"/>
<feature type="transmembrane region" description="Helical" evidence="8">
    <location>
        <begin position="183"/>
        <end position="203"/>
    </location>
</feature>
<evidence type="ECO:0000256" key="1">
    <source>
        <dbReference type="ARBA" id="ARBA00004141"/>
    </source>
</evidence>
<dbReference type="PANTHER" id="PTHR30071">
    <property type="entry name" value="HEME EXPORTER PROTEIN C"/>
    <property type="match status" value="1"/>
</dbReference>
<feature type="transmembrane region" description="Helical" evidence="8">
    <location>
        <begin position="144"/>
        <end position="163"/>
    </location>
</feature>
<dbReference type="GO" id="GO:0020037">
    <property type="term" value="F:heme binding"/>
    <property type="evidence" value="ECO:0007669"/>
    <property type="project" value="InterPro"/>
</dbReference>
<dbReference type="eggNOG" id="COG0755">
    <property type="taxonomic scope" value="Bacteria"/>
</dbReference>
<dbReference type="InterPro" id="IPR045062">
    <property type="entry name" value="Cyt_c_biogenesis_CcsA/CcmC"/>
</dbReference>
<dbReference type="GO" id="GO:0005886">
    <property type="term" value="C:plasma membrane"/>
    <property type="evidence" value="ECO:0007669"/>
    <property type="project" value="TreeGrafter"/>
</dbReference>
<name>A0A1I7KN36_9BACL</name>
<evidence type="ECO:0000256" key="3">
    <source>
        <dbReference type="ARBA" id="ARBA00016463"/>
    </source>
</evidence>
<evidence type="ECO:0000256" key="8">
    <source>
        <dbReference type="SAM" id="Phobius"/>
    </source>
</evidence>
<dbReference type="PRINTS" id="PR01386">
    <property type="entry name" value="CCMCBIOGNSIS"/>
</dbReference>
<feature type="transmembrane region" description="Helical" evidence="8">
    <location>
        <begin position="39"/>
        <end position="66"/>
    </location>
</feature>
<sequence length="232" mass="26551">MNRWSWWLAGVAGALGFAFLYLALIWSPPEQQMGDLVRIMYFHVASAWTALCAFFVTFVAALGLLLRGGERWDVVSACSAEIGLVYTTITLVTGSLWARPIWNTWWTWDPRLTTTLILWFLYAGYLLLRATLTGFERRAKISAAYAIIAFIDVPIIHMSVTWWRSIHPSVVDDSGFHMPPSMAGTLMFGFLSFFLLYLLLLWLRARGAWQKLEILRLGQAVRGLRLREERGR</sequence>
<dbReference type="InterPro" id="IPR002541">
    <property type="entry name" value="Cyt_c_assembly"/>
</dbReference>
<feature type="domain" description="Cytochrome c assembly protein" evidence="9">
    <location>
        <begin position="14"/>
        <end position="166"/>
    </location>
</feature>
<feature type="transmembrane region" description="Helical" evidence="8">
    <location>
        <begin position="6"/>
        <end position="27"/>
    </location>
</feature>
<organism evidence="10 11">
    <name type="scientific">Alicyclobacillus macrosporangiidus</name>
    <dbReference type="NCBI Taxonomy" id="392015"/>
    <lineage>
        <taxon>Bacteria</taxon>
        <taxon>Bacillati</taxon>
        <taxon>Bacillota</taxon>
        <taxon>Bacilli</taxon>
        <taxon>Bacillales</taxon>
        <taxon>Alicyclobacillaceae</taxon>
        <taxon>Alicyclobacillus</taxon>
    </lineage>
</organism>
<evidence type="ECO:0000313" key="11">
    <source>
        <dbReference type="Proteomes" id="UP000183508"/>
    </source>
</evidence>
<evidence type="ECO:0000256" key="6">
    <source>
        <dbReference type="ARBA" id="ARBA00022989"/>
    </source>
</evidence>
<gene>
    <name evidence="10" type="ORF">SAMN05421543_11769</name>
</gene>
<comment type="subcellular location">
    <subcellularLocation>
        <location evidence="1">Membrane</location>
        <topology evidence="1">Multi-pass membrane protein</topology>
    </subcellularLocation>
</comment>
<dbReference type="InterPro" id="IPR003557">
    <property type="entry name" value="Cyt_c_biogenesis_CcmC"/>
</dbReference>
<dbReference type="GO" id="GO:0015232">
    <property type="term" value="F:heme transmembrane transporter activity"/>
    <property type="evidence" value="ECO:0007669"/>
    <property type="project" value="InterPro"/>
</dbReference>
<keyword evidence="7 8" id="KW-0472">Membrane</keyword>
<evidence type="ECO:0000256" key="2">
    <source>
        <dbReference type="ARBA" id="ARBA00005840"/>
    </source>
</evidence>
<evidence type="ECO:0000256" key="5">
    <source>
        <dbReference type="ARBA" id="ARBA00022748"/>
    </source>
</evidence>
<feature type="transmembrane region" description="Helical" evidence="8">
    <location>
        <begin position="112"/>
        <end position="132"/>
    </location>
</feature>
<dbReference type="PANTHER" id="PTHR30071:SF1">
    <property type="entry name" value="CYTOCHROME B_B6 PROTEIN-RELATED"/>
    <property type="match status" value="1"/>
</dbReference>
<dbReference type="STRING" id="392015.SAMN05421543_11769"/>
<keyword evidence="5" id="KW-0201">Cytochrome c-type biogenesis</keyword>
<dbReference type="AlphaFoldDB" id="A0A1I7KN36"/>
<dbReference type="Proteomes" id="UP000183508">
    <property type="component" value="Unassembled WGS sequence"/>
</dbReference>
<reference evidence="11" key="1">
    <citation type="submission" date="2016-10" db="EMBL/GenBank/DDBJ databases">
        <authorList>
            <person name="Varghese N."/>
        </authorList>
    </citation>
    <scope>NUCLEOTIDE SEQUENCE [LARGE SCALE GENOMIC DNA]</scope>
    <source>
        <strain evidence="11">DSM 17980</strain>
    </source>
</reference>
<accession>A0A1I7KN36</accession>
<comment type="similarity">
    <text evidence="2">Belongs to the CcmC/CycZ/HelC family.</text>
</comment>
<dbReference type="GO" id="GO:0017004">
    <property type="term" value="P:cytochrome complex assembly"/>
    <property type="evidence" value="ECO:0007669"/>
    <property type="project" value="UniProtKB-KW"/>
</dbReference>
<dbReference type="Pfam" id="PF01578">
    <property type="entry name" value="Cytochrom_C_asm"/>
    <property type="match status" value="1"/>
</dbReference>
<dbReference type="OrthoDB" id="9814290at2"/>
<keyword evidence="4 8" id="KW-0812">Transmembrane</keyword>
<evidence type="ECO:0000256" key="4">
    <source>
        <dbReference type="ARBA" id="ARBA00022692"/>
    </source>
</evidence>
<protein>
    <recommendedName>
        <fullName evidence="3">Heme exporter protein C</fullName>
    </recommendedName>
</protein>